<dbReference type="EC" id="2.7.13.3" evidence="3"/>
<dbReference type="Gene3D" id="3.30.565.10">
    <property type="entry name" value="Histidine kinase-like ATPase, C-terminal domain"/>
    <property type="match status" value="1"/>
</dbReference>
<dbReference type="InterPro" id="IPR003594">
    <property type="entry name" value="HATPase_dom"/>
</dbReference>
<dbReference type="PROSITE" id="PS50113">
    <property type="entry name" value="PAC"/>
    <property type="match status" value="1"/>
</dbReference>
<protein>
    <recommendedName>
        <fullName evidence="3">histidine kinase</fullName>
        <ecNumber evidence="3">2.7.13.3</ecNumber>
    </recommendedName>
</protein>
<evidence type="ECO:0000256" key="10">
    <source>
        <dbReference type="ARBA" id="ARBA00022840"/>
    </source>
</evidence>
<organism evidence="21 22">
    <name type="scientific">Legionella resiliens</name>
    <dbReference type="NCBI Taxonomy" id="2905958"/>
    <lineage>
        <taxon>Bacteria</taxon>
        <taxon>Pseudomonadati</taxon>
        <taxon>Pseudomonadota</taxon>
        <taxon>Gammaproteobacteria</taxon>
        <taxon>Legionellales</taxon>
        <taxon>Legionellaceae</taxon>
        <taxon>Legionella</taxon>
    </lineage>
</organism>
<dbReference type="PROSITE" id="PS50109">
    <property type="entry name" value="HIS_KIN"/>
    <property type="match status" value="1"/>
</dbReference>
<feature type="domain" description="Response regulatory" evidence="18">
    <location>
        <begin position="433"/>
        <end position="552"/>
    </location>
</feature>
<dbReference type="Gene3D" id="1.20.120.160">
    <property type="entry name" value="HPT domain"/>
    <property type="match status" value="1"/>
</dbReference>
<dbReference type="Gene3D" id="3.40.50.2300">
    <property type="match status" value="1"/>
</dbReference>
<evidence type="ECO:0000256" key="2">
    <source>
        <dbReference type="ARBA" id="ARBA00004429"/>
    </source>
</evidence>
<evidence type="ECO:0000256" key="7">
    <source>
        <dbReference type="ARBA" id="ARBA00022679"/>
    </source>
</evidence>
<dbReference type="SUPFAM" id="SSF52172">
    <property type="entry name" value="CheY-like"/>
    <property type="match status" value="1"/>
</dbReference>
<sequence length="688" mass="77827">MAKNETSNTANLIADLETTINTLQNKMNQLEAQYTQLKNLLDVLPGDVYWKDLKGVWSGMNQRCVQSLHHMKFINKCDEREVLGKTDYELFGKKTADVYRANDLEVIEKNVELSREEITLLPSGEEVVLLSTKRPLLDKSGKIIGILGNTINITYLKKIESELKEAKEKAEAANLAKDEFIRNMSHDIRTPLSGIIGMSNILEREVQNIQEKEYAHMINISGEQLLALLNGVLDIIAAGSQQENIINETACNVHDLIRSIADLELPTIALKKLDLLISIDCTTPEWITTDTVKLHRILLNLLGNAVKFTEKGFIEIGVRPKSHPHGKMFLEFFVKDTGPGIRPKDKDKIFKRFYRATPSHQGIYSGHGVGLHIVKRYTQLLKGKIRVDSTAHTGTTFTLTIPVHCVEKPVTHQESTSLLPEELTLEKTHNSPLVLLIEDNAIALKMIENLLQQLGIRFLSASTGVRAMELFQSHTFDWILSDIGLPDTTGIQLAKQFRQYEQRQNLTPTPIICLTAHAVTDVENECVRAGINQVITKPLRSSMLQALLARYSTSKLQIHDLPAAKAEPIHLFNEYPLFDSTYGINNLGSEKTLKKMLHLLIEENTKDLLKTAQAWEKQDLIEIHKLTHKMKSSALYCGTLRMRHACEALEKHFQNNPELYPTALYQQLFHVHQETVAALQNWLQQDPT</sequence>
<comment type="catalytic activity">
    <reaction evidence="1">
        <text>ATP + protein L-histidine = ADP + protein N-phospho-L-histidine.</text>
        <dbReference type="EC" id="2.7.13.3"/>
    </reaction>
</comment>
<keyword evidence="10 21" id="KW-0067">ATP-binding</keyword>
<dbReference type="SMART" id="SM00388">
    <property type="entry name" value="HisKA"/>
    <property type="match status" value="1"/>
</dbReference>
<dbReference type="InterPro" id="IPR008207">
    <property type="entry name" value="Sig_transdc_His_kin_Hpt_dom"/>
</dbReference>
<dbReference type="InterPro" id="IPR013656">
    <property type="entry name" value="PAS_4"/>
</dbReference>
<comment type="caution">
    <text evidence="21">The sequence shown here is derived from an EMBL/GenBank/DDBJ whole genome shotgun (WGS) entry which is preliminary data.</text>
</comment>
<evidence type="ECO:0000256" key="12">
    <source>
        <dbReference type="ARBA" id="ARBA00023012"/>
    </source>
</evidence>
<dbReference type="Gene3D" id="1.10.287.130">
    <property type="match status" value="1"/>
</dbReference>
<dbReference type="PANTHER" id="PTHR43047">
    <property type="entry name" value="TWO-COMPONENT HISTIDINE PROTEIN KINASE"/>
    <property type="match status" value="1"/>
</dbReference>
<keyword evidence="13" id="KW-0472">Membrane</keyword>
<dbReference type="Gene3D" id="3.30.450.20">
    <property type="entry name" value="PAS domain"/>
    <property type="match status" value="1"/>
</dbReference>
<keyword evidence="10 21" id="KW-0547">Nucleotide-binding</keyword>
<dbReference type="InterPro" id="IPR036890">
    <property type="entry name" value="HATPase_C_sf"/>
</dbReference>
<dbReference type="GO" id="GO:0005524">
    <property type="term" value="F:ATP binding"/>
    <property type="evidence" value="ECO:0007669"/>
    <property type="project" value="UniProtKB-KW"/>
</dbReference>
<feature type="coiled-coil region" evidence="16">
    <location>
        <begin position="13"/>
        <end position="40"/>
    </location>
</feature>
<dbReference type="InterPro" id="IPR011006">
    <property type="entry name" value="CheY-like_superfamily"/>
</dbReference>
<evidence type="ECO:0000256" key="11">
    <source>
        <dbReference type="ARBA" id="ARBA00022989"/>
    </source>
</evidence>
<dbReference type="InterPro" id="IPR004358">
    <property type="entry name" value="Sig_transdc_His_kin-like_C"/>
</dbReference>
<dbReference type="InterPro" id="IPR035965">
    <property type="entry name" value="PAS-like_dom_sf"/>
</dbReference>
<dbReference type="EMBL" id="JAJTND010000001">
    <property type="protein sequence ID" value="MCE3531258.1"/>
    <property type="molecule type" value="Genomic_DNA"/>
</dbReference>
<evidence type="ECO:0000259" key="19">
    <source>
        <dbReference type="PROSITE" id="PS50113"/>
    </source>
</evidence>
<dbReference type="CDD" id="cd17546">
    <property type="entry name" value="REC_hyHK_CKI1_RcsC-like"/>
    <property type="match status" value="1"/>
</dbReference>
<dbReference type="Pfam" id="PF00512">
    <property type="entry name" value="HisKA"/>
    <property type="match status" value="1"/>
</dbReference>
<proteinExistence type="predicted"/>
<feature type="modified residue" description="4-aspartylphosphate" evidence="15">
    <location>
        <position position="482"/>
    </location>
</feature>
<dbReference type="InterPro" id="IPR000700">
    <property type="entry name" value="PAS-assoc_C"/>
</dbReference>
<feature type="domain" description="PAC" evidence="19">
    <location>
        <begin position="109"/>
        <end position="165"/>
    </location>
</feature>
<dbReference type="CDD" id="cd00082">
    <property type="entry name" value="HisKA"/>
    <property type="match status" value="1"/>
</dbReference>
<keyword evidence="4" id="KW-1003">Cell membrane</keyword>
<keyword evidence="7" id="KW-0808">Transferase</keyword>
<keyword evidence="16" id="KW-0175">Coiled coil</keyword>
<dbReference type="SUPFAM" id="SSF55785">
    <property type="entry name" value="PYP-like sensor domain (PAS domain)"/>
    <property type="match status" value="1"/>
</dbReference>
<evidence type="ECO:0000256" key="3">
    <source>
        <dbReference type="ARBA" id="ARBA00012438"/>
    </source>
</evidence>
<keyword evidence="12" id="KW-0902">Two-component regulatory system</keyword>
<dbReference type="Pfam" id="PF08448">
    <property type="entry name" value="PAS_4"/>
    <property type="match status" value="1"/>
</dbReference>
<dbReference type="SUPFAM" id="SSF55874">
    <property type="entry name" value="ATPase domain of HSP90 chaperone/DNA topoisomerase II/histidine kinase"/>
    <property type="match status" value="1"/>
</dbReference>
<keyword evidence="5" id="KW-0997">Cell inner membrane</keyword>
<dbReference type="SMART" id="SM00448">
    <property type="entry name" value="REC"/>
    <property type="match status" value="1"/>
</dbReference>
<dbReference type="Pfam" id="PF00072">
    <property type="entry name" value="Response_reg"/>
    <property type="match status" value="1"/>
</dbReference>
<evidence type="ECO:0000256" key="13">
    <source>
        <dbReference type="ARBA" id="ARBA00023136"/>
    </source>
</evidence>
<evidence type="ECO:0000256" key="15">
    <source>
        <dbReference type="PROSITE-ProRule" id="PRU00169"/>
    </source>
</evidence>
<reference evidence="21 22" key="1">
    <citation type="journal article" date="2024" name="Pathogens">
        <title>Characterization of a Novel Species of Legionella Isolated from a Healthcare Facility: Legionella resiliens sp. nov.</title>
        <authorList>
            <person name="Cristino S."/>
            <person name="Pascale M.R."/>
            <person name="Marino F."/>
            <person name="Derelitto C."/>
            <person name="Salaris S."/>
            <person name="Orsini M."/>
            <person name="Squarzoni S."/>
            <person name="Grottola A."/>
            <person name="Girolamini L."/>
        </authorList>
    </citation>
    <scope>NUCLEOTIDE SEQUENCE [LARGE SCALE GENOMIC DNA]</scope>
    <source>
        <strain evidence="21 22">8cVS16</strain>
    </source>
</reference>
<keyword evidence="6 15" id="KW-0597">Phosphoprotein</keyword>
<evidence type="ECO:0000256" key="6">
    <source>
        <dbReference type="ARBA" id="ARBA00022553"/>
    </source>
</evidence>
<dbReference type="SMART" id="SM00387">
    <property type="entry name" value="HATPase_c"/>
    <property type="match status" value="1"/>
</dbReference>
<gene>
    <name evidence="21" type="ORF">LXO92_02570</name>
</gene>
<dbReference type="InterPro" id="IPR036097">
    <property type="entry name" value="HisK_dim/P_sf"/>
</dbReference>
<dbReference type="Pfam" id="PF02518">
    <property type="entry name" value="HATPase_c"/>
    <property type="match status" value="1"/>
</dbReference>
<evidence type="ECO:0000256" key="8">
    <source>
        <dbReference type="ARBA" id="ARBA00022692"/>
    </source>
</evidence>
<evidence type="ECO:0000256" key="9">
    <source>
        <dbReference type="ARBA" id="ARBA00022777"/>
    </source>
</evidence>
<evidence type="ECO:0000259" key="18">
    <source>
        <dbReference type="PROSITE" id="PS50110"/>
    </source>
</evidence>
<evidence type="ECO:0000313" key="21">
    <source>
        <dbReference type="EMBL" id="MCE3531258.1"/>
    </source>
</evidence>
<keyword evidence="22" id="KW-1185">Reference proteome</keyword>
<dbReference type="InterPro" id="IPR001789">
    <property type="entry name" value="Sig_transdc_resp-reg_receiver"/>
</dbReference>
<evidence type="ECO:0000313" key="22">
    <source>
        <dbReference type="Proteomes" id="UP001320170"/>
    </source>
</evidence>
<dbReference type="RefSeq" id="WP_232890346.1">
    <property type="nucleotide sequence ID" value="NZ_JAJSPM010000001.1"/>
</dbReference>
<dbReference type="Proteomes" id="UP001320170">
    <property type="component" value="Unassembled WGS sequence"/>
</dbReference>
<evidence type="ECO:0000259" key="17">
    <source>
        <dbReference type="PROSITE" id="PS50109"/>
    </source>
</evidence>
<dbReference type="PRINTS" id="PR00344">
    <property type="entry name" value="BCTRLSENSOR"/>
</dbReference>
<dbReference type="PROSITE" id="PS50894">
    <property type="entry name" value="HPT"/>
    <property type="match status" value="1"/>
</dbReference>
<evidence type="ECO:0000256" key="16">
    <source>
        <dbReference type="SAM" id="Coils"/>
    </source>
</evidence>
<evidence type="ECO:0000256" key="5">
    <source>
        <dbReference type="ARBA" id="ARBA00022519"/>
    </source>
</evidence>
<feature type="domain" description="HPt" evidence="20">
    <location>
        <begin position="589"/>
        <end position="686"/>
    </location>
</feature>
<dbReference type="InterPro" id="IPR036641">
    <property type="entry name" value="HPT_dom_sf"/>
</dbReference>
<evidence type="ECO:0000256" key="1">
    <source>
        <dbReference type="ARBA" id="ARBA00000085"/>
    </source>
</evidence>
<feature type="coiled-coil region" evidence="16">
    <location>
        <begin position="156"/>
        <end position="183"/>
    </location>
</feature>
<keyword evidence="11" id="KW-1133">Transmembrane helix</keyword>
<dbReference type="SUPFAM" id="SSF47226">
    <property type="entry name" value="Histidine-containing phosphotransfer domain, HPT domain"/>
    <property type="match status" value="1"/>
</dbReference>
<dbReference type="InterPro" id="IPR003661">
    <property type="entry name" value="HisK_dim/P_dom"/>
</dbReference>
<evidence type="ECO:0000259" key="20">
    <source>
        <dbReference type="PROSITE" id="PS50894"/>
    </source>
</evidence>
<feature type="domain" description="Histidine kinase" evidence="17">
    <location>
        <begin position="183"/>
        <end position="405"/>
    </location>
</feature>
<dbReference type="PROSITE" id="PS50110">
    <property type="entry name" value="RESPONSE_REGULATORY"/>
    <property type="match status" value="1"/>
</dbReference>
<dbReference type="PANTHER" id="PTHR43047:SF72">
    <property type="entry name" value="OSMOSENSING HISTIDINE PROTEIN KINASE SLN1"/>
    <property type="match status" value="1"/>
</dbReference>
<keyword evidence="8" id="KW-0812">Transmembrane</keyword>
<evidence type="ECO:0000256" key="14">
    <source>
        <dbReference type="PROSITE-ProRule" id="PRU00110"/>
    </source>
</evidence>
<accession>A0ABS8WXT8</accession>
<dbReference type="Pfam" id="PF01627">
    <property type="entry name" value="Hpt"/>
    <property type="match status" value="1"/>
</dbReference>
<keyword evidence="9" id="KW-0418">Kinase</keyword>
<feature type="modified residue" description="Phosphohistidine" evidence="14">
    <location>
        <position position="628"/>
    </location>
</feature>
<dbReference type="InterPro" id="IPR005467">
    <property type="entry name" value="His_kinase_dom"/>
</dbReference>
<name>A0ABS8WXT8_9GAMM</name>
<dbReference type="SUPFAM" id="SSF47384">
    <property type="entry name" value="Homodimeric domain of signal transducing histidine kinase"/>
    <property type="match status" value="1"/>
</dbReference>
<comment type="subcellular location">
    <subcellularLocation>
        <location evidence="2">Cell inner membrane</location>
        <topology evidence="2">Multi-pass membrane protein</topology>
    </subcellularLocation>
</comment>
<evidence type="ECO:0000256" key="4">
    <source>
        <dbReference type="ARBA" id="ARBA00022475"/>
    </source>
</evidence>